<keyword evidence="3" id="KW-1185">Reference proteome</keyword>
<reference evidence="2" key="1">
    <citation type="journal article" date="2023" name="IMA Fungus">
        <title>Comparative genomic study of the Penicillium genus elucidates a diverse pangenome and 15 lateral gene transfer events.</title>
        <authorList>
            <person name="Petersen C."/>
            <person name="Sorensen T."/>
            <person name="Nielsen M.R."/>
            <person name="Sondergaard T.E."/>
            <person name="Sorensen J.L."/>
            <person name="Fitzpatrick D.A."/>
            <person name="Frisvad J.C."/>
            <person name="Nielsen K.L."/>
        </authorList>
    </citation>
    <scope>NUCLEOTIDE SEQUENCE</scope>
    <source>
        <strain evidence="2">IBT 12815</strain>
    </source>
</reference>
<comment type="caution">
    <text evidence="2">The sequence shown here is derived from an EMBL/GenBank/DDBJ whole genome shotgun (WGS) entry which is preliminary data.</text>
</comment>
<reference evidence="2" key="2">
    <citation type="submission" date="2023-01" db="EMBL/GenBank/DDBJ databases">
        <authorList>
            <person name="Petersen C."/>
        </authorList>
    </citation>
    <scope>NUCLEOTIDE SEQUENCE</scope>
    <source>
        <strain evidence="2">IBT 12815</strain>
    </source>
</reference>
<dbReference type="GeneID" id="81588944"/>
<keyword evidence="1" id="KW-1133">Transmembrane helix</keyword>
<feature type="transmembrane region" description="Helical" evidence="1">
    <location>
        <begin position="41"/>
        <end position="62"/>
    </location>
</feature>
<proteinExistence type="predicted"/>
<evidence type="ECO:0000256" key="1">
    <source>
        <dbReference type="SAM" id="Phobius"/>
    </source>
</evidence>
<dbReference type="AlphaFoldDB" id="A0AAD6DYU8"/>
<keyword evidence="1" id="KW-0812">Transmembrane</keyword>
<dbReference type="RefSeq" id="XP_056750778.1">
    <property type="nucleotide sequence ID" value="XM_056898702.1"/>
</dbReference>
<gene>
    <name evidence="2" type="ORF">N7537_007647</name>
</gene>
<evidence type="ECO:0000313" key="3">
    <source>
        <dbReference type="Proteomes" id="UP001213799"/>
    </source>
</evidence>
<sequence>MNSMLHLLRSSRYLPTGVQAAMAERVGRTYPALVSKADEPITWVAFVIWAPCIAVRVVVVDFQSHAIFVAFRAYWGLEFGDRHRCSRDGLGLL</sequence>
<keyword evidence="1" id="KW-0472">Membrane</keyword>
<accession>A0AAD6DYU8</accession>
<evidence type="ECO:0000313" key="2">
    <source>
        <dbReference type="EMBL" id="KAJ5597563.1"/>
    </source>
</evidence>
<organism evidence="2 3">
    <name type="scientific">Penicillium hordei</name>
    <dbReference type="NCBI Taxonomy" id="40994"/>
    <lineage>
        <taxon>Eukaryota</taxon>
        <taxon>Fungi</taxon>
        <taxon>Dikarya</taxon>
        <taxon>Ascomycota</taxon>
        <taxon>Pezizomycotina</taxon>
        <taxon>Eurotiomycetes</taxon>
        <taxon>Eurotiomycetidae</taxon>
        <taxon>Eurotiales</taxon>
        <taxon>Aspergillaceae</taxon>
        <taxon>Penicillium</taxon>
    </lineage>
</organism>
<protein>
    <submittedName>
        <fullName evidence="2">Uncharacterized protein</fullName>
    </submittedName>
</protein>
<dbReference type="Proteomes" id="UP001213799">
    <property type="component" value="Unassembled WGS sequence"/>
</dbReference>
<dbReference type="EMBL" id="JAQJAE010000004">
    <property type="protein sequence ID" value="KAJ5597563.1"/>
    <property type="molecule type" value="Genomic_DNA"/>
</dbReference>
<name>A0AAD6DYU8_9EURO</name>